<dbReference type="Pfam" id="PF08501">
    <property type="entry name" value="Shikimate_dh_N"/>
    <property type="match status" value="1"/>
</dbReference>
<dbReference type="GO" id="GO:0004764">
    <property type="term" value="F:shikimate 3-dehydrogenase (NADP+) activity"/>
    <property type="evidence" value="ECO:0007669"/>
    <property type="project" value="InterPro"/>
</dbReference>
<dbReference type="InterPro" id="IPR027417">
    <property type="entry name" value="P-loop_NTPase"/>
</dbReference>
<dbReference type="InterPro" id="IPR013785">
    <property type="entry name" value="Aldolase_TIM"/>
</dbReference>
<dbReference type="SUPFAM" id="SSF51569">
    <property type="entry name" value="Aldolase"/>
    <property type="match status" value="1"/>
</dbReference>
<dbReference type="AlphaFoldDB" id="A0A9P0QN75"/>
<dbReference type="GO" id="GO:0019632">
    <property type="term" value="P:shikimate metabolic process"/>
    <property type="evidence" value="ECO:0007669"/>
    <property type="project" value="TreeGrafter"/>
</dbReference>
<protein>
    <recommendedName>
        <fullName evidence="2">Shikimate dehydrogenase substrate binding N-terminal domain-containing protein</fullName>
    </recommendedName>
</protein>
<sequence length="885" mass="99960">MSNCIFLIGVRGCGKSTLGLMASVLLDYTYIDLEQCVLSETGMPDNIYLQSHTIDEYQKLQFELIYKSIAEIRQRSAEPEPGKKTHFNVFVLPAVFIENPALVEYFLEEDYPYVIHIEREEIKILEYLEYNDSFEAGTKIIRQKYSKYRTFSKYAFFNLHSDSADAEYGSITPKRYRMALKTISLKATERDFIHFLFNILGIKATGHVTSSSHLTNLTNKYSTAIQMDYPNVHLQDILYNLNDAIAGADTIEIKVDLVALIKLGLDDMETYLNRFVETLRRYSFGRHTILSMKNSLSELNEFLIEYSSTIGMSYESQDLSIFYLSFLNIAKRLGIKFVVLDLELVFPSLLNDNDTAFSTPVNSSDHNRNDKNVASSVTNNNHNDSLKNVDIDNKRDNSRIAPYRSSSIRTTNNINDIIITNDNTNENRVLVKEFLDNMGGCTIVIGKYHSENNSSFWDSHLGGLQIMEYANEVGIPMARLTTNATSIPDNLKCWNFTQYMNTEYPSILLTAFNTGELGKLSKILNRVLTPVHTDLSGASGSGSENAENLRNYDVQRSLHRAFFVPSYNFYVVGSNVSHIMLPAIHNGVYNRLGLPHKCSTFECTNILSLKNLIESPNFGGATIHDPFTEDVFNYVDEVSEHARKIGSVNLVLAERLFLNPAKVVKTVGYNTDWLTITVIAKGALSPVNCAAKTRTALIFGAGGVSRASIYAMILFGYEKIMIFHKDYSLAAHVAEHFNKQSPFNIGNHAEYRHFEIVPITENDLFLGTLPNGYQYPNMIINGDPMIDPKSGELFSIDLPIVWFSSETGGVVLETTYDPIETPLIYTSGVLFDRGWLPANGLNYVLSESCLEFEFFVNKPAPRSYFKSMTLGVYNSTRSYVQHDLN</sequence>
<dbReference type="InterPro" id="IPR022893">
    <property type="entry name" value="Shikimate_DH_fam"/>
</dbReference>
<dbReference type="Gene3D" id="3.40.50.300">
    <property type="entry name" value="P-loop containing nucleotide triphosphate hydrolases"/>
    <property type="match status" value="1"/>
</dbReference>
<reference evidence="3" key="1">
    <citation type="submission" date="2022-03" db="EMBL/GenBank/DDBJ databases">
        <authorList>
            <person name="Legras J.-L."/>
            <person name="Devillers H."/>
            <person name="Grondin C."/>
        </authorList>
    </citation>
    <scope>NUCLEOTIDE SEQUENCE</scope>
    <source>
        <strain evidence="3">CLIB 1423</strain>
    </source>
</reference>
<dbReference type="EMBL" id="CAKXYY010000006">
    <property type="protein sequence ID" value="CAH2352339.1"/>
    <property type="molecule type" value="Genomic_DNA"/>
</dbReference>
<comment type="caution">
    <text evidence="3">The sequence shown here is derived from an EMBL/GenBank/DDBJ whole genome shotgun (WGS) entry which is preliminary data.</text>
</comment>
<accession>A0A9P0QN75</accession>
<keyword evidence="4" id="KW-1185">Reference proteome</keyword>
<dbReference type="InterPro" id="IPR036291">
    <property type="entry name" value="NAD(P)-bd_dom_sf"/>
</dbReference>
<dbReference type="InterPro" id="IPR046346">
    <property type="entry name" value="Aminoacid_DH-like_N_sf"/>
</dbReference>
<feature type="domain" description="Shikimate dehydrogenase substrate binding N-terminal" evidence="2">
    <location>
        <begin position="571"/>
        <end position="651"/>
    </location>
</feature>
<gene>
    <name evidence="3" type="ORF">CLIB1423_06S04148</name>
</gene>
<dbReference type="Gene3D" id="3.40.50.720">
    <property type="entry name" value="NAD(P)-binding Rossmann-like Domain"/>
    <property type="match status" value="1"/>
</dbReference>
<dbReference type="Proteomes" id="UP000837801">
    <property type="component" value="Unassembled WGS sequence"/>
</dbReference>
<dbReference type="SUPFAM" id="SSF52540">
    <property type="entry name" value="P-loop containing nucleoside triphosphate hydrolases"/>
    <property type="match status" value="1"/>
</dbReference>
<dbReference type="Gene3D" id="3.40.50.10860">
    <property type="entry name" value="Leucine Dehydrogenase, chain A, domain 1"/>
    <property type="match status" value="1"/>
</dbReference>
<evidence type="ECO:0000313" key="4">
    <source>
        <dbReference type="Proteomes" id="UP000837801"/>
    </source>
</evidence>
<proteinExistence type="predicted"/>
<name>A0A9P0QN75_9ASCO</name>
<evidence type="ECO:0000259" key="2">
    <source>
        <dbReference type="Pfam" id="PF08501"/>
    </source>
</evidence>
<dbReference type="Pfam" id="PF01487">
    <property type="entry name" value="DHquinase_I"/>
    <property type="match status" value="1"/>
</dbReference>
<dbReference type="OrthoDB" id="197068at2759"/>
<dbReference type="PANTHER" id="PTHR21089">
    <property type="entry name" value="SHIKIMATE DEHYDROGENASE"/>
    <property type="match status" value="1"/>
</dbReference>
<feature type="compositionally biased region" description="Polar residues" evidence="1">
    <location>
        <begin position="372"/>
        <end position="383"/>
    </location>
</feature>
<evidence type="ECO:0000313" key="3">
    <source>
        <dbReference type="EMBL" id="CAH2352339.1"/>
    </source>
</evidence>
<dbReference type="GO" id="GO:0009423">
    <property type="term" value="P:chorismate biosynthetic process"/>
    <property type="evidence" value="ECO:0007669"/>
    <property type="project" value="TreeGrafter"/>
</dbReference>
<dbReference type="PANTHER" id="PTHR21089:SF1">
    <property type="entry name" value="BIFUNCTIONAL 3-DEHYDROQUINATE DEHYDRATASE_SHIKIMATE DEHYDROGENASE, CHLOROPLASTIC"/>
    <property type="match status" value="1"/>
</dbReference>
<dbReference type="SUPFAM" id="SSF51735">
    <property type="entry name" value="NAD(P)-binding Rossmann-fold domains"/>
    <property type="match status" value="1"/>
</dbReference>
<dbReference type="InterPro" id="IPR001381">
    <property type="entry name" value="DHquinase_I"/>
</dbReference>
<dbReference type="Gene3D" id="3.20.20.70">
    <property type="entry name" value="Aldolase class I"/>
    <property type="match status" value="1"/>
</dbReference>
<evidence type="ECO:0000256" key="1">
    <source>
        <dbReference type="SAM" id="MobiDB-lite"/>
    </source>
</evidence>
<dbReference type="GO" id="GO:0003855">
    <property type="term" value="F:3-dehydroquinate dehydratase activity"/>
    <property type="evidence" value="ECO:0007669"/>
    <property type="project" value="InterPro"/>
</dbReference>
<dbReference type="SUPFAM" id="SSF53223">
    <property type="entry name" value="Aminoacid dehydrogenase-like, N-terminal domain"/>
    <property type="match status" value="1"/>
</dbReference>
<feature type="region of interest" description="Disordered" evidence="1">
    <location>
        <begin position="358"/>
        <end position="391"/>
    </location>
</feature>
<dbReference type="InterPro" id="IPR013708">
    <property type="entry name" value="Shikimate_DH-bd_N"/>
</dbReference>
<organism evidence="3 4">
    <name type="scientific">[Candida] railenensis</name>
    <dbReference type="NCBI Taxonomy" id="45579"/>
    <lineage>
        <taxon>Eukaryota</taxon>
        <taxon>Fungi</taxon>
        <taxon>Dikarya</taxon>
        <taxon>Ascomycota</taxon>
        <taxon>Saccharomycotina</taxon>
        <taxon>Pichiomycetes</taxon>
        <taxon>Debaryomycetaceae</taxon>
        <taxon>Kurtzmaniella</taxon>
    </lineage>
</organism>